<proteinExistence type="predicted"/>
<dbReference type="EMBL" id="KR029609">
    <property type="protein sequence ID" value="AKH48758.1"/>
    <property type="molecule type" value="Genomic_DNA"/>
</dbReference>
<sequence length="61" mass="6303">MSLPSSKSNDLLIANKATSSASNSHTKGNQTGQGAWTCEQSSKNFCITPATPSCIESASLI</sequence>
<protein>
    <submittedName>
        <fullName evidence="2">Uncharacterized protein</fullName>
    </submittedName>
</protein>
<evidence type="ECO:0000313" key="2">
    <source>
        <dbReference type="EMBL" id="AKH48758.1"/>
    </source>
</evidence>
<organism evidence="2">
    <name type="scientific">uncultured marine virus</name>
    <dbReference type="NCBI Taxonomy" id="186617"/>
    <lineage>
        <taxon>Viruses</taxon>
        <taxon>environmental samples</taxon>
    </lineage>
</organism>
<reference evidence="2" key="1">
    <citation type="journal article" date="2015" name="Front. Microbiol.">
        <title>Combining genomic sequencing methods to explore viral diversity and reveal potential virus-host interactions.</title>
        <authorList>
            <person name="Chow C.E."/>
            <person name="Winget D.M."/>
            <person name="White R.A.III."/>
            <person name="Hallam S.J."/>
            <person name="Suttle C.A."/>
        </authorList>
    </citation>
    <scope>NUCLEOTIDE SEQUENCE</scope>
    <source>
        <strain evidence="2">Oxic3_3</strain>
    </source>
</reference>
<feature type="region of interest" description="Disordered" evidence="1">
    <location>
        <begin position="16"/>
        <end position="35"/>
    </location>
</feature>
<reference evidence="2" key="2">
    <citation type="submission" date="2015-03" db="EMBL/GenBank/DDBJ databases">
        <authorList>
            <person name="Chow C.-E.T."/>
            <person name="Winget D.M."/>
            <person name="White R.A.III."/>
            <person name="Hallam S.J."/>
            <person name="Suttle C.A."/>
        </authorList>
    </citation>
    <scope>NUCLEOTIDE SEQUENCE</scope>
    <source>
        <strain evidence="2">Oxic3_3</strain>
    </source>
</reference>
<accession>A0A0F7LB05</accession>
<evidence type="ECO:0000256" key="1">
    <source>
        <dbReference type="SAM" id="MobiDB-lite"/>
    </source>
</evidence>
<name>A0A0F7LB05_9VIRU</name>